<name>A0A9D2DUR5_9FIRM</name>
<proteinExistence type="predicted"/>
<evidence type="ECO:0000313" key="1">
    <source>
        <dbReference type="EMBL" id="HIZ23299.1"/>
    </source>
</evidence>
<gene>
    <name evidence="1" type="ORF">IAA21_10965</name>
</gene>
<sequence length="205" mass="23890">MTQEVFRIVRGMDLKSIETQLALQCAPLITGIKISNLLIVPKEMEPLVRALLRKTGISCYRLLDTREKMTFLLFRREQLAVYLDTPGSQEVLRRQGYRKFSLGGILAVFQSRYQAYKKGEESFPHEMGVLLGYPIEDVTGFIENKGKNYLYSGYWKVYGNVQEKIRLFEGFQEAKERLIRLLDSGFSMEWIIQKYNKNELRQAVV</sequence>
<reference evidence="1" key="1">
    <citation type="journal article" date="2021" name="PeerJ">
        <title>Extensive microbial diversity within the chicken gut microbiome revealed by metagenomics and culture.</title>
        <authorList>
            <person name="Gilroy R."/>
            <person name="Ravi A."/>
            <person name="Getino M."/>
            <person name="Pursley I."/>
            <person name="Horton D.L."/>
            <person name="Alikhan N.F."/>
            <person name="Baker D."/>
            <person name="Gharbi K."/>
            <person name="Hall N."/>
            <person name="Watson M."/>
            <person name="Adriaenssens E.M."/>
            <person name="Foster-Nyarko E."/>
            <person name="Jarju S."/>
            <person name="Secka A."/>
            <person name="Antonio M."/>
            <person name="Oren A."/>
            <person name="Chaudhuri R.R."/>
            <person name="La Ragione R."/>
            <person name="Hildebrand F."/>
            <person name="Pallen M.J."/>
        </authorList>
    </citation>
    <scope>NUCLEOTIDE SEQUENCE</scope>
    <source>
        <strain evidence="1">14324</strain>
    </source>
</reference>
<dbReference type="Pfam" id="PF12672">
    <property type="entry name" value="DUF3793"/>
    <property type="match status" value="1"/>
</dbReference>
<protein>
    <submittedName>
        <fullName evidence="1">DUF3793 family protein</fullName>
    </submittedName>
</protein>
<evidence type="ECO:0000313" key="2">
    <source>
        <dbReference type="Proteomes" id="UP000824041"/>
    </source>
</evidence>
<dbReference type="InterPro" id="IPR024523">
    <property type="entry name" value="DUF3793"/>
</dbReference>
<dbReference type="EMBL" id="DXBU01000145">
    <property type="protein sequence ID" value="HIZ23299.1"/>
    <property type="molecule type" value="Genomic_DNA"/>
</dbReference>
<organism evidence="1 2">
    <name type="scientific">Candidatus Blautia faecigallinarum</name>
    <dbReference type="NCBI Taxonomy" id="2838488"/>
    <lineage>
        <taxon>Bacteria</taxon>
        <taxon>Bacillati</taxon>
        <taxon>Bacillota</taxon>
        <taxon>Clostridia</taxon>
        <taxon>Lachnospirales</taxon>
        <taxon>Lachnospiraceae</taxon>
        <taxon>Blautia</taxon>
    </lineage>
</organism>
<dbReference type="AlphaFoldDB" id="A0A9D2DUR5"/>
<reference evidence="1" key="2">
    <citation type="submission" date="2021-04" db="EMBL/GenBank/DDBJ databases">
        <authorList>
            <person name="Gilroy R."/>
        </authorList>
    </citation>
    <scope>NUCLEOTIDE SEQUENCE</scope>
    <source>
        <strain evidence="1">14324</strain>
    </source>
</reference>
<dbReference type="Proteomes" id="UP000824041">
    <property type="component" value="Unassembled WGS sequence"/>
</dbReference>
<accession>A0A9D2DUR5</accession>
<comment type="caution">
    <text evidence="1">The sequence shown here is derived from an EMBL/GenBank/DDBJ whole genome shotgun (WGS) entry which is preliminary data.</text>
</comment>